<evidence type="ECO:0000313" key="1">
    <source>
        <dbReference type="EMBL" id="KAJ8948407.1"/>
    </source>
</evidence>
<dbReference type="Proteomes" id="UP001162162">
    <property type="component" value="Unassembled WGS sequence"/>
</dbReference>
<evidence type="ECO:0000313" key="2">
    <source>
        <dbReference type="Proteomes" id="UP001162162"/>
    </source>
</evidence>
<dbReference type="EMBL" id="JAPWTK010000137">
    <property type="protein sequence ID" value="KAJ8948407.1"/>
    <property type="molecule type" value="Genomic_DNA"/>
</dbReference>
<name>A0AAV8YBZ9_9CUCU</name>
<feature type="non-terminal residue" evidence="1">
    <location>
        <position position="1"/>
    </location>
</feature>
<keyword evidence="2" id="KW-1185">Reference proteome</keyword>
<organism evidence="1 2">
    <name type="scientific">Aromia moschata</name>
    <dbReference type="NCBI Taxonomy" id="1265417"/>
    <lineage>
        <taxon>Eukaryota</taxon>
        <taxon>Metazoa</taxon>
        <taxon>Ecdysozoa</taxon>
        <taxon>Arthropoda</taxon>
        <taxon>Hexapoda</taxon>
        <taxon>Insecta</taxon>
        <taxon>Pterygota</taxon>
        <taxon>Neoptera</taxon>
        <taxon>Endopterygota</taxon>
        <taxon>Coleoptera</taxon>
        <taxon>Polyphaga</taxon>
        <taxon>Cucujiformia</taxon>
        <taxon>Chrysomeloidea</taxon>
        <taxon>Cerambycidae</taxon>
        <taxon>Cerambycinae</taxon>
        <taxon>Callichromatini</taxon>
        <taxon>Aromia</taxon>
    </lineage>
</organism>
<gene>
    <name evidence="1" type="ORF">NQ318_009918</name>
</gene>
<comment type="caution">
    <text evidence="1">The sequence shown here is derived from an EMBL/GenBank/DDBJ whole genome shotgun (WGS) entry which is preliminary data.</text>
</comment>
<sequence length="86" mass="9673">TCKTQPSLRTEGSGKIRPALHHLPNQYELIRLNLNPSSTQHGESPAAPNQNAVRESLEVYVFNNGNIFSMFGCNKMKPFCSFESQY</sequence>
<accession>A0AAV8YBZ9</accession>
<dbReference type="AlphaFoldDB" id="A0AAV8YBZ9"/>
<protein>
    <submittedName>
        <fullName evidence="1">Uncharacterized protein</fullName>
    </submittedName>
</protein>
<reference evidence="1" key="1">
    <citation type="journal article" date="2023" name="Insect Mol. Biol.">
        <title>Genome sequencing provides insights into the evolution of gene families encoding plant cell wall-degrading enzymes in longhorned beetles.</title>
        <authorList>
            <person name="Shin N.R."/>
            <person name="Okamura Y."/>
            <person name="Kirsch R."/>
            <person name="Pauchet Y."/>
        </authorList>
    </citation>
    <scope>NUCLEOTIDE SEQUENCE</scope>
    <source>
        <strain evidence="1">AMC_N1</strain>
    </source>
</reference>
<proteinExistence type="predicted"/>